<proteinExistence type="predicted"/>
<dbReference type="Gene3D" id="1.20.1730.10">
    <property type="entry name" value="Sodium/glucose cotransporter"/>
    <property type="match status" value="1"/>
</dbReference>
<accession>A0A9J6GSM0</accession>
<protein>
    <submittedName>
        <fullName evidence="2">Uncharacterized protein</fullName>
    </submittedName>
</protein>
<reference evidence="2 3" key="1">
    <citation type="journal article" date="2020" name="Cell">
        <title>Large-Scale Comparative Analyses of Tick Genomes Elucidate Their Genetic Diversity and Vector Capacities.</title>
        <authorList>
            <consortium name="Tick Genome and Microbiome Consortium (TIGMIC)"/>
            <person name="Jia N."/>
            <person name="Wang J."/>
            <person name="Shi W."/>
            <person name="Du L."/>
            <person name="Sun Y."/>
            <person name="Zhan W."/>
            <person name="Jiang J.F."/>
            <person name="Wang Q."/>
            <person name="Zhang B."/>
            <person name="Ji P."/>
            <person name="Bell-Sakyi L."/>
            <person name="Cui X.M."/>
            <person name="Yuan T.T."/>
            <person name="Jiang B.G."/>
            <person name="Yang W.F."/>
            <person name="Lam T.T."/>
            <person name="Chang Q.C."/>
            <person name="Ding S.J."/>
            <person name="Wang X.J."/>
            <person name="Zhu J.G."/>
            <person name="Ruan X.D."/>
            <person name="Zhao L."/>
            <person name="Wei J.T."/>
            <person name="Ye R.Z."/>
            <person name="Que T.C."/>
            <person name="Du C.H."/>
            <person name="Zhou Y.H."/>
            <person name="Cheng J.X."/>
            <person name="Dai P.F."/>
            <person name="Guo W.B."/>
            <person name="Han X.H."/>
            <person name="Huang E.J."/>
            <person name="Li L.F."/>
            <person name="Wei W."/>
            <person name="Gao Y.C."/>
            <person name="Liu J.Z."/>
            <person name="Shao H.Z."/>
            <person name="Wang X."/>
            <person name="Wang C.C."/>
            <person name="Yang T.C."/>
            <person name="Huo Q.B."/>
            <person name="Li W."/>
            <person name="Chen H.Y."/>
            <person name="Chen S.E."/>
            <person name="Zhou L.G."/>
            <person name="Ni X.B."/>
            <person name="Tian J.H."/>
            <person name="Sheng Y."/>
            <person name="Liu T."/>
            <person name="Pan Y.S."/>
            <person name="Xia L.Y."/>
            <person name="Li J."/>
            <person name="Zhao F."/>
            <person name="Cao W.C."/>
        </authorList>
    </citation>
    <scope>NUCLEOTIDE SEQUENCE [LARGE SCALE GENOMIC DNA]</scope>
    <source>
        <strain evidence="2">HaeL-2018</strain>
    </source>
</reference>
<dbReference type="GO" id="GO:0005412">
    <property type="term" value="F:D-glucose:sodium symporter activity"/>
    <property type="evidence" value="ECO:0007669"/>
    <property type="project" value="TreeGrafter"/>
</dbReference>
<keyword evidence="1" id="KW-0472">Membrane</keyword>
<gene>
    <name evidence="2" type="ORF">HPB48_005686</name>
</gene>
<keyword evidence="1" id="KW-1133">Transmembrane helix</keyword>
<dbReference type="OrthoDB" id="6132759at2759"/>
<evidence type="ECO:0000313" key="3">
    <source>
        <dbReference type="Proteomes" id="UP000821853"/>
    </source>
</evidence>
<evidence type="ECO:0000313" key="2">
    <source>
        <dbReference type="EMBL" id="KAH9378477.1"/>
    </source>
</evidence>
<dbReference type="GO" id="GO:0005886">
    <property type="term" value="C:plasma membrane"/>
    <property type="evidence" value="ECO:0007669"/>
    <property type="project" value="TreeGrafter"/>
</dbReference>
<dbReference type="EMBL" id="JABSTR010000008">
    <property type="protein sequence ID" value="KAH9378477.1"/>
    <property type="molecule type" value="Genomic_DNA"/>
</dbReference>
<feature type="transmembrane region" description="Helical" evidence="1">
    <location>
        <begin position="24"/>
        <end position="45"/>
    </location>
</feature>
<dbReference type="AlphaFoldDB" id="A0A9J6GSM0"/>
<comment type="caution">
    <text evidence="2">The sequence shown here is derived from an EMBL/GenBank/DDBJ whole genome shotgun (WGS) entry which is preliminary data.</text>
</comment>
<dbReference type="InterPro" id="IPR038377">
    <property type="entry name" value="Na/Glc_symporter_sf"/>
</dbReference>
<organism evidence="2 3">
    <name type="scientific">Haemaphysalis longicornis</name>
    <name type="common">Bush tick</name>
    <dbReference type="NCBI Taxonomy" id="44386"/>
    <lineage>
        <taxon>Eukaryota</taxon>
        <taxon>Metazoa</taxon>
        <taxon>Ecdysozoa</taxon>
        <taxon>Arthropoda</taxon>
        <taxon>Chelicerata</taxon>
        <taxon>Arachnida</taxon>
        <taxon>Acari</taxon>
        <taxon>Parasitiformes</taxon>
        <taxon>Ixodida</taxon>
        <taxon>Ixodoidea</taxon>
        <taxon>Ixodidae</taxon>
        <taxon>Haemaphysalinae</taxon>
        <taxon>Haemaphysalis</taxon>
    </lineage>
</organism>
<dbReference type="VEuPathDB" id="VectorBase:HLOH_049270"/>
<dbReference type="PANTHER" id="PTHR11819">
    <property type="entry name" value="SOLUTE CARRIER FAMILY 5"/>
    <property type="match status" value="1"/>
</dbReference>
<dbReference type="Proteomes" id="UP000821853">
    <property type="component" value="Unassembled WGS sequence"/>
</dbReference>
<sequence length="112" mass="12496">MQIAVPQRTGNFMARRLTRWRLRFGQGAFWGLMAGLAAGLGRFIWEYSYALPPCGLPDPRPAVITRVHYLHYGCLLFAFTAAVCICVSLLTKPIPEDRVCTTAFHCSRSASC</sequence>
<feature type="transmembrane region" description="Helical" evidence="1">
    <location>
        <begin position="69"/>
        <end position="90"/>
    </location>
</feature>
<evidence type="ECO:0000256" key="1">
    <source>
        <dbReference type="SAM" id="Phobius"/>
    </source>
</evidence>
<name>A0A9J6GSM0_HAELO</name>
<dbReference type="PANTHER" id="PTHR11819:SF195">
    <property type="entry name" value="SODIUM_GLUCOSE COTRANSPORTER 4"/>
    <property type="match status" value="1"/>
</dbReference>
<keyword evidence="3" id="KW-1185">Reference proteome</keyword>
<keyword evidence="1" id="KW-0812">Transmembrane</keyword>